<evidence type="ECO:0000313" key="2">
    <source>
        <dbReference type="EMBL" id="BAT10619.1"/>
    </source>
</evidence>
<name>A0A0P0XTH7_ORYSJ</name>
<evidence type="ECO:0000256" key="1">
    <source>
        <dbReference type="SAM" id="MobiDB-lite"/>
    </source>
</evidence>
<sequence length="113" mass="11949">MAARAARPPRAVPPYTDPAPAMTAGGRAADPASAWTAGSRGDGSSPDDDCGWWGRRIRCRRRWWAVGAANSVQATTASGWGDGSNPGDECGRWGIRSNADDDYGRWIGRSDGV</sequence>
<dbReference type="Proteomes" id="UP000059680">
    <property type="component" value="Chromosome 10"/>
</dbReference>
<reference evidence="3" key="1">
    <citation type="journal article" date="2005" name="Nature">
        <title>The map-based sequence of the rice genome.</title>
        <authorList>
            <consortium name="International rice genome sequencing project (IRGSP)"/>
            <person name="Matsumoto T."/>
            <person name="Wu J."/>
            <person name="Kanamori H."/>
            <person name="Katayose Y."/>
            <person name="Fujisawa M."/>
            <person name="Namiki N."/>
            <person name="Mizuno H."/>
            <person name="Yamamoto K."/>
            <person name="Antonio B.A."/>
            <person name="Baba T."/>
            <person name="Sakata K."/>
            <person name="Nagamura Y."/>
            <person name="Aoki H."/>
            <person name="Arikawa K."/>
            <person name="Arita K."/>
            <person name="Bito T."/>
            <person name="Chiden Y."/>
            <person name="Fujitsuka N."/>
            <person name="Fukunaka R."/>
            <person name="Hamada M."/>
            <person name="Harada C."/>
            <person name="Hayashi A."/>
            <person name="Hijishita S."/>
            <person name="Honda M."/>
            <person name="Hosokawa S."/>
            <person name="Ichikawa Y."/>
            <person name="Idonuma A."/>
            <person name="Iijima M."/>
            <person name="Ikeda M."/>
            <person name="Ikeno M."/>
            <person name="Ito K."/>
            <person name="Ito S."/>
            <person name="Ito T."/>
            <person name="Ito Y."/>
            <person name="Ito Y."/>
            <person name="Iwabuchi A."/>
            <person name="Kamiya K."/>
            <person name="Karasawa W."/>
            <person name="Kurita K."/>
            <person name="Katagiri S."/>
            <person name="Kikuta A."/>
            <person name="Kobayashi H."/>
            <person name="Kobayashi N."/>
            <person name="Machita K."/>
            <person name="Maehara T."/>
            <person name="Masukawa M."/>
            <person name="Mizubayashi T."/>
            <person name="Mukai Y."/>
            <person name="Nagasaki H."/>
            <person name="Nagata Y."/>
            <person name="Naito S."/>
            <person name="Nakashima M."/>
            <person name="Nakama Y."/>
            <person name="Nakamichi Y."/>
            <person name="Nakamura M."/>
            <person name="Meguro A."/>
            <person name="Negishi M."/>
            <person name="Ohta I."/>
            <person name="Ohta T."/>
            <person name="Okamoto M."/>
            <person name="Ono N."/>
            <person name="Saji S."/>
            <person name="Sakaguchi M."/>
            <person name="Sakai K."/>
            <person name="Shibata M."/>
            <person name="Shimokawa T."/>
            <person name="Song J."/>
            <person name="Takazaki Y."/>
            <person name="Terasawa K."/>
            <person name="Tsugane M."/>
            <person name="Tsuji K."/>
            <person name="Ueda S."/>
            <person name="Waki K."/>
            <person name="Yamagata H."/>
            <person name="Yamamoto M."/>
            <person name="Yamamoto S."/>
            <person name="Yamane H."/>
            <person name="Yoshiki S."/>
            <person name="Yoshihara R."/>
            <person name="Yukawa K."/>
            <person name="Zhong H."/>
            <person name="Yano M."/>
            <person name="Yuan Q."/>
            <person name="Ouyang S."/>
            <person name="Liu J."/>
            <person name="Jones K.M."/>
            <person name="Gansberger K."/>
            <person name="Moffat K."/>
            <person name="Hill J."/>
            <person name="Bera J."/>
            <person name="Fadrosh D."/>
            <person name="Jin S."/>
            <person name="Johri S."/>
            <person name="Kim M."/>
            <person name="Overton L."/>
            <person name="Reardon M."/>
            <person name="Tsitrin T."/>
            <person name="Vuong H."/>
            <person name="Weaver B."/>
            <person name="Ciecko A."/>
            <person name="Tallon L."/>
            <person name="Jackson J."/>
            <person name="Pai G."/>
            <person name="Aken S.V."/>
            <person name="Utterback T."/>
            <person name="Reidmuller S."/>
            <person name="Feldblyum T."/>
            <person name="Hsiao J."/>
            <person name="Zismann V."/>
            <person name="Iobst S."/>
            <person name="de Vazeille A.R."/>
            <person name="Buell C.R."/>
            <person name="Ying K."/>
            <person name="Li Y."/>
            <person name="Lu T."/>
            <person name="Huang Y."/>
            <person name="Zhao Q."/>
            <person name="Feng Q."/>
            <person name="Zhang L."/>
            <person name="Zhu J."/>
            <person name="Weng Q."/>
            <person name="Mu J."/>
            <person name="Lu Y."/>
            <person name="Fan D."/>
            <person name="Liu Y."/>
            <person name="Guan J."/>
            <person name="Zhang Y."/>
            <person name="Yu S."/>
            <person name="Liu X."/>
            <person name="Zhang Y."/>
            <person name="Hong G."/>
            <person name="Han B."/>
            <person name="Choisne N."/>
            <person name="Demange N."/>
            <person name="Orjeda G."/>
            <person name="Samain S."/>
            <person name="Cattolico L."/>
            <person name="Pelletier E."/>
            <person name="Couloux A."/>
            <person name="Segurens B."/>
            <person name="Wincker P."/>
            <person name="D'Hont A."/>
            <person name="Scarpelli C."/>
            <person name="Weissenbach J."/>
            <person name="Salanoubat M."/>
            <person name="Quetier F."/>
            <person name="Yu Y."/>
            <person name="Kim H.R."/>
            <person name="Rambo T."/>
            <person name="Currie J."/>
            <person name="Collura K."/>
            <person name="Luo M."/>
            <person name="Yang T."/>
            <person name="Ammiraju J.S.S."/>
            <person name="Engler F."/>
            <person name="Soderlund C."/>
            <person name="Wing R.A."/>
            <person name="Palmer L.E."/>
            <person name="de la Bastide M."/>
            <person name="Spiegel L."/>
            <person name="Nascimento L."/>
            <person name="Zutavern T."/>
            <person name="O'Shaughnessy A."/>
            <person name="Dike S."/>
            <person name="Dedhia N."/>
            <person name="Preston R."/>
            <person name="Balija V."/>
            <person name="McCombie W.R."/>
            <person name="Chow T."/>
            <person name="Chen H."/>
            <person name="Chung M."/>
            <person name="Chen C."/>
            <person name="Shaw J."/>
            <person name="Wu H."/>
            <person name="Hsiao K."/>
            <person name="Chao Y."/>
            <person name="Chu M."/>
            <person name="Cheng C."/>
            <person name="Hour A."/>
            <person name="Lee P."/>
            <person name="Lin S."/>
            <person name="Lin Y."/>
            <person name="Liou J."/>
            <person name="Liu S."/>
            <person name="Hsing Y."/>
            <person name="Raghuvanshi S."/>
            <person name="Mohanty A."/>
            <person name="Bharti A.K."/>
            <person name="Gaur A."/>
            <person name="Gupta V."/>
            <person name="Kumar D."/>
            <person name="Ravi V."/>
            <person name="Vij S."/>
            <person name="Kapur A."/>
            <person name="Khurana P."/>
            <person name="Khurana P."/>
            <person name="Khurana J.P."/>
            <person name="Tyagi A.K."/>
            <person name="Gaikwad K."/>
            <person name="Singh A."/>
            <person name="Dalal V."/>
            <person name="Srivastava S."/>
            <person name="Dixit A."/>
            <person name="Pal A.K."/>
            <person name="Ghazi I.A."/>
            <person name="Yadav M."/>
            <person name="Pandit A."/>
            <person name="Bhargava A."/>
            <person name="Sureshbabu K."/>
            <person name="Batra K."/>
            <person name="Sharma T.R."/>
            <person name="Mohapatra T."/>
            <person name="Singh N.K."/>
            <person name="Messing J."/>
            <person name="Nelson A.B."/>
            <person name="Fuks G."/>
            <person name="Kavchok S."/>
            <person name="Keizer G."/>
            <person name="Linton E."/>
            <person name="Llaca V."/>
            <person name="Song R."/>
            <person name="Tanyolac B."/>
            <person name="Young S."/>
            <person name="Ho-Il K."/>
            <person name="Hahn J.H."/>
            <person name="Sangsakoo G."/>
            <person name="Vanavichit A."/>
            <person name="de Mattos Luiz.A.T."/>
            <person name="Zimmer P.D."/>
            <person name="Malone G."/>
            <person name="Dellagostin O."/>
            <person name="de Oliveira A.C."/>
            <person name="Bevan M."/>
            <person name="Bancroft I."/>
            <person name="Minx P."/>
            <person name="Cordum H."/>
            <person name="Wilson R."/>
            <person name="Cheng Z."/>
            <person name="Jin W."/>
            <person name="Jiang J."/>
            <person name="Leong S.A."/>
            <person name="Iwama H."/>
            <person name="Gojobori T."/>
            <person name="Itoh T."/>
            <person name="Niimura Y."/>
            <person name="Fujii Y."/>
            <person name="Habara T."/>
            <person name="Sakai H."/>
            <person name="Sato Y."/>
            <person name="Wilson G."/>
            <person name="Kumar K."/>
            <person name="McCouch S."/>
            <person name="Juretic N."/>
            <person name="Hoen D."/>
            <person name="Wright S."/>
            <person name="Bruskiewich R."/>
            <person name="Bureau T."/>
            <person name="Miyao A."/>
            <person name="Hirochika H."/>
            <person name="Nishikawa T."/>
            <person name="Kadowaki K."/>
            <person name="Sugiura M."/>
            <person name="Burr B."/>
            <person name="Sasaki T."/>
        </authorList>
    </citation>
    <scope>NUCLEOTIDE SEQUENCE [LARGE SCALE GENOMIC DNA]</scope>
    <source>
        <strain evidence="3">cv. Nipponbare</strain>
    </source>
</reference>
<reference evidence="2 3" key="2">
    <citation type="journal article" date="2013" name="Plant Cell Physiol.">
        <title>Rice Annotation Project Database (RAP-DB): an integrative and interactive database for rice genomics.</title>
        <authorList>
            <person name="Sakai H."/>
            <person name="Lee S.S."/>
            <person name="Tanaka T."/>
            <person name="Numa H."/>
            <person name="Kim J."/>
            <person name="Kawahara Y."/>
            <person name="Wakimoto H."/>
            <person name="Yang C.C."/>
            <person name="Iwamoto M."/>
            <person name="Abe T."/>
            <person name="Yamada Y."/>
            <person name="Muto A."/>
            <person name="Inokuchi H."/>
            <person name="Ikemura T."/>
            <person name="Matsumoto T."/>
            <person name="Sasaki T."/>
            <person name="Itoh T."/>
        </authorList>
    </citation>
    <scope>NUCLEOTIDE SEQUENCE [LARGE SCALE GENOMIC DNA]</scope>
    <source>
        <strain evidence="3">cv. Nipponbare</strain>
    </source>
</reference>
<protein>
    <submittedName>
        <fullName evidence="2">Os10g0379366 protein</fullName>
    </submittedName>
</protein>
<evidence type="ECO:0000313" key="3">
    <source>
        <dbReference type="Proteomes" id="UP000059680"/>
    </source>
</evidence>
<dbReference type="EMBL" id="AP014966">
    <property type="protein sequence ID" value="BAT10619.1"/>
    <property type="molecule type" value="Genomic_DNA"/>
</dbReference>
<dbReference type="InParanoid" id="A0A0P0XTH7"/>
<proteinExistence type="predicted"/>
<dbReference type="PaxDb" id="39947-A0A0P0XTH7"/>
<accession>A0A0P0XTH7</accession>
<organism evidence="2 3">
    <name type="scientific">Oryza sativa subsp. japonica</name>
    <name type="common">Rice</name>
    <dbReference type="NCBI Taxonomy" id="39947"/>
    <lineage>
        <taxon>Eukaryota</taxon>
        <taxon>Viridiplantae</taxon>
        <taxon>Streptophyta</taxon>
        <taxon>Embryophyta</taxon>
        <taxon>Tracheophyta</taxon>
        <taxon>Spermatophyta</taxon>
        <taxon>Magnoliopsida</taxon>
        <taxon>Liliopsida</taxon>
        <taxon>Poales</taxon>
        <taxon>Poaceae</taxon>
        <taxon>BOP clade</taxon>
        <taxon>Oryzoideae</taxon>
        <taxon>Oryzeae</taxon>
        <taxon>Oryzinae</taxon>
        <taxon>Oryza</taxon>
        <taxon>Oryza sativa</taxon>
    </lineage>
</organism>
<gene>
    <name evidence="2" type="ordered locus">Os10g0379366</name>
    <name evidence="2" type="ORF">OSNPB_100379366</name>
</gene>
<dbReference type="AlphaFoldDB" id="A0A0P0XTH7"/>
<keyword evidence="3" id="KW-1185">Reference proteome</keyword>
<reference evidence="2 3" key="3">
    <citation type="journal article" date="2013" name="Rice">
        <title>Improvement of the Oryza sativa Nipponbare reference genome using next generation sequence and optical map data.</title>
        <authorList>
            <person name="Kawahara Y."/>
            <person name="de la Bastide M."/>
            <person name="Hamilton J.P."/>
            <person name="Kanamori H."/>
            <person name="McCombie W.R."/>
            <person name="Ouyang S."/>
            <person name="Schwartz D.C."/>
            <person name="Tanaka T."/>
            <person name="Wu J."/>
            <person name="Zhou S."/>
            <person name="Childs K.L."/>
            <person name="Davidson R.M."/>
            <person name="Lin H."/>
            <person name="Quesada-Ocampo L."/>
            <person name="Vaillancourt B."/>
            <person name="Sakai H."/>
            <person name="Lee S.S."/>
            <person name="Kim J."/>
            <person name="Numa H."/>
            <person name="Itoh T."/>
            <person name="Buell C.R."/>
            <person name="Matsumoto T."/>
        </authorList>
    </citation>
    <scope>NUCLEOTIDE SEQUENCE [LARGE SCALE GENOMIC DNA]</scope>
    <source>
        <strain evidence="3">cv. Nipponbare</strain>
    </source>
</reference>
<feature type="region of interest" description="Disordered" evidence="1">
    <location>
        <begin position="1"/>
        <end position="51"/>
    </location>
</feature>
<feature type="region of interest" description="Disordered" evidence="1">
    <location>
        <begin position="75"/>
        <end position="95"/>
    </location>
</feature>